<proteinExistence type="predicted"/>
<dbReference type="RefSeq" id="WP_006337760.1">
    <property type="nucleotide sequence ID" value="NZ_BAHC01000197.1"/>
</dbReference>
<dbReference type="OrthoDB" id="4775331at2"/>
<feature type="region of interest" description="Disordered" evidence="1">
    <location>
        <begin position="25"/>
        <end position="66"/>
    </location>
</feature>
<protein>
    <submittedName>
        <fullName evidence="2">Uncharacterized protein</fullName>
    </submittedName>
</protein>
<keyword evidence="3" id="KW-1185">Reference proteome</keyword>
<accession>K6WLD3</accession>
<evidence type="ECO:0000313" key="3">
    <source>
        <dbReference type="Proteomes" id="UP000008363"/>
    </source>
</evidence>
<dbReference type="InterPro" id="IPR045596">
    <property type="entry name" value="DUF6459"/>
</dbReference>
<name>K6WLD3_9ACTN</name>
<evidence type="ECO:0000256" key="1">
    <source>
        <dbReference type="SAM" id="MobiDB-lite"/>
    </source>
</evidence>
<dbReference type="Proteomes" id="UP000008363">
    <property type="component" value="Unassembled WGS sequence"/>
</dbReference>
<reference evidence="2 3" key="1">
    <citation type="submission" date="2012-08" db="EMBL/GenBank/DDBJ databases">
        <title>Whole genome shotgun sequence of Gordonia rhizosphera NBRC 16068.</title>
        <authorList>
            <person name="Takarada H."/>
            <person name="Isaki S."/>
            <person name="Hosoyama A."/>
            <person name="Tsuchikane K."/>
            <person name="Katsumata H."/>
            <person name="Baba S."/>
            <person name="Ohji S."/>
            <person name="Yamazaki S."/>
            <person name="Fujita N."/>
        </authorList>
    </citation>
    <scope>NUCLEOTIDE SEQUENCE [LARGE SCALE GENOMIC DNA]</scope>
    <source>
        <strain evidence="2 3">NBRC 16068</strain>
    </source>
</reference>
<organism evidence="2 3">
    <name type="scientific">Gordonia rhizosphera NBRC 16068</name>
    <dbReference type="NCBI Taxonomy" id="1108045"/>
    <lineage>
        <taxon>Bacteria</taxon>
        <taxon>Bacillati</taxon>
        <taxon>Actinomycetota</taxon>
        <taxon>Actinomycetes</taxon>
        <taxon>Mycobacteriales</taxon>
        <taxon>Gordoniaceae</taxon>
        <taxon>Gordonia</taxon>
    </lineage>
</organism>
<dbReference type="eggNOG" id="ENOG50332RH">
    <property type="taxonomic scope" value="Bacteria"/>
</dbReference>
<dbReference type="STRING" id="1108045.GORHZ_197_01140"/>
<dbReference type="AlphaFoldDB" id="K6WLD3"/>
<comment type="caution">
    <text evidence="2">The sequence shown here is derived from an EMBL/GenBank/DDBJ whole genome shotgun (WGS) entry which is preliminary data.</text>
</comment>
<evidence type="ECO:0000313" key="2">
    <source>
        <dbReference type="EMBL" id="GAB92957.1"/>
    </source>
</evidence>
<sequence>METPRVLIRPAPPYEPMARVVADAATDSTLDGAPRPVEPVVTDPSSVRDADPGAADESGRGGSRTVSATTLEARKFAISTITLLFEVLDRRRSLNQLDAHTTVHLLDHVAALARAQGTSRSTGAVEASATLRRMHVQMLGPGAAEIFGSYRRGERVRAFAGRIERRPRRVRTSVGSGPGLRRAVEYRWQLVAFSLA</sequence>
<dbReference type="Pfam" id="PF20060">
    <property type="entry name" value="DUF6459"/>
    <property type="match status" value="1"/>
</dbReference>
<gene>
    <name evidence="2" type="ORF">GORHZ_197_01140</name>
</gene>
<dbReference type="EMBL" id="BAHC01000197">
    <property type="protein sequence ID" value="GAB92957.1"/>
    <property type="molecule type" value="Genomic_DNA"/>
</dbReference>